<sequence>MEDVCCYSKVILTDWSAASVIKHVESLEEIIPIVPIIKEAAIPANLSIAISVKENLSLLFLERLLIYISNQISPYSLVNR</sequence>
<name>A0A0J1IE45_NIACI</name>
<evidence type="ECO:0000313" key="1">
    <source>
        <dbReference type="EMBL" id="KLV24198.1"/>
    </source>
</evidence>
<protein>
    <submittedName>
        <fullName evidence="1">Uncharacterized protein</fullName>
    </submittedName>
</protein>
<accession>A0A0J1IE45</accession>
<evidence type="ECO:0000313" key="2">
    <source>
        <dbReference type="Proteomes" id="UP000036045"/>
    </source>
</evidence>
<dbReference type="AlphaFoldDB" id="A0A0J1IE45"/>
<reference evidence="1 2" key="1">
    <citation type="submission" date="2015-05" db="EMBL/GenBank/DDBJ databases">
        <title>Whole genome sequence and identification of bacterial endophytes from Costus igneus.</title>
        <authorList>
            <person name="Lee Y.P."/>
            <person name="Gan H.M."/>
            <person name="Eng W."/>
            <person name="Wheatley M.S."/>
            <person name="Caraballo A."/>
            <person name="Polter S."/>
            <person name="Savka M.A."/>
            <person name="Hudson A.O."/>
        </authorList>
    </citation>
    <scope>NUCLEOTIDE SEQUENCE [LARGE SCALE GENOMIC DNA]</scope>
    <source>
        <strain evidence="1 2">RIT379</strain>
    </source>
</reference>
<organism evidence="1 2">
    <name type="scientific">Niallia circulans</name>
    <name type="common">Bacillus circulans</name>
    <dbReference type="NCBI Taxonomy" id="1397"/>
    <lineage>
        <taxon>Bacteria</taxon>
        <taxon>Bacillati</taxon>
        <taxon>Bacillota</taxon>
        <taxon>Bacilli</taxon>
        <taxon>Bacillales</taxon>
        <taxon>Bacillaceae</taxon>
        <taxon>Niallia</taxon>
    </lineage>
</organism>
<dbReference type="Proteomes" id="UP000036045">
    <property type="component" value="Unassembled WGS sequence"/>
</dbReference>
<keyword evidence="2" id="KW-1185">Reference proteome</keyword>
<comment type="caution">
    <text evidence="1">The sequence shown here is derived from an EMBL/GenBank/DDBJ whole genome shotgun (WGS) entry which is preliminary data.</text>
</comment>
<gene>
    <name evidence="1" type="ORF">ABW02_17830</name>
</gene>
<dbReference type="PATRIC" id="fig|1397.4.peg.2266"/>
<proteinExistence type="predicted"/>
<dbReference type="EMBL" id="LDPH01000021">
    <property type="protein sequence ID" value="KLV24198.1"/>
    <property type="molecule type" value="Genomic_DNA"/>
</dbReference>